<gene>
    <name evidence="1" type="ORF">BST12_10715</name>
</gene>
<evidence type="ECO:0000313" key="1">
    <source>
        <dbReference type="EMBL" id="ORA21874.1"/>
    </source>
</evidence>
<evidence type="ECO:0000313" key="2">
    <source>
        <dbReference type="Proteomes" id="UP000192284"/>
    </source>
</evidence>
<dbReference type="Proteomes" id="UP000192284">
    <property type="component" value="Unassembled WGS sequence"/>
</dbReference>
<dbReference type="AlphaFoldDB" id="A0A1W9ZVV9"/>
<reference evidence="1 2" key="1">
    <citation type="submission" date="2017-02" db="EMBL/GenBank/DDBJ databases">
        <title>The new phylogeny of genus Mycobacterium.</title>
        <authorList>
            <person name="Tortoli E."/>
            <person name="Trovato A."/>
            <person name="Cirillo D.M."/>
        </authorList>
    </citation>
    <scope>NUCLEOTIDE SEQUENCE [LARGE SCALE GENOMIC DNA]</scope>
    <source>
        <strain evidence="1 2">DSM 45057</strain>
    </source>
</reference>
<proteinExistence type="predicted"/>
<comment type="caution">
    <text evidence="1">The sequence shown here is derived from an EMBL/GenBank/DDBJ whole genome shotgun (WGS) entry which is preliminary data.</text>
</comment>
<dbReference type="EMBL" id="MVHE01000012">
    <property type="protein sequence ID" value="ORA21874.1"/>
    <property type="molecule type" value="Genomic_DNA"/>
</dbReference>
<protein>
    <submittedName>
        <fullName evidence="1">Uncharacterized protein</fullName>
    </submittedName>
</protein>
<name>A0A1W9ZVV9_MYCAN</name>
<sequence length="221" mass="25587">MVSCTIDLSGFPPAWHRIVRSWYAWQEIFLRATGSFPGKNQREPRGGETREEIFWGGRPPVMVGNNELAFVDNADVSYYLVLEDGKYYIDTKERGSRGRYWMFRNFEDAEKYLLFLMSQIARPGKYTESPRYRWYRAGLDPRVTLGRPDPTNFPGRVSLTVDQEARDRGWTGESDAPAASHVIVRSFNELDAELRRDVPHDWFSINISAAPESVCHRDNLQ</sequence>
<organism evidence="1 2">
    <name type="scientific">Mycobacterium angelicum</name>
    <dbReference type="NCBI Taxonomy" id="470074"/>
    <lineage>
        <taxon>Bacteria</taxon>
        <taxon>Bacillati</taxon>
        <taxon>Actinomycetota</taxon>
        <taxon>Actinomycetes</taxon>
        <taxon>Mycobacteriales</taxon>
        <taxon>Mycobacteriaceae</taxon>
        <taxon>Mycobacterium</taxon>
    </lineage>
</organism>
<keyword evidence="2" id="KW-1185">Reference proteome</keyword>
<accession>A0A1W9ZVV9</accession>